<feature type="region of interest" description="Disordered" evidence="1">
    <location>
        <begin position="413"/>
        <end position="440"/>
    </location>
</feature>
<dbReference type="SUPFAM" id="SSF48403">
    <property type="entry name" value="Ankyrin repeat"/>
    <property type="match status" value="1"/>
</dbReference>
<keyword evidence="2" id="KW-1185">Reference proteome</keyword>
<feature type="region of interest" description="Disordered" evidence="1">
    <location>
        <begin position="452"/>
        <end position="498"/>
    </location>
</feature>
<feature type="compositionally biased region" description="Polar residues" evidence="1">
    <location>
        <begin position="481"/>
        <end position="492"/>
    </location>
</feature>
<feature type="compositionally biased region" description="Polar residues" evidence="1">
    <location>
        <begin position="452"/>
        <end position="473"/>
    </location>
</feature>
<accession>A0ABM0JV42</accession>
<feature type="region of interest" description="Disordered" evidence="1">
    <location>
        <begin position="1"/>
        <end position="22"/>
    </location>
</feature>
<name>A0ABM0JV42_APLCA</name>
<dbReference type="GeneID" id="101855880"/>
<evidence type="ECO:0000313" key="3">
    <source>
        <dbReference type="RefSeq" id="XP_005102224.1"/>
    </source>
</evidence>
<protein>
    <submittedName>
        <fullName evidence="3">LIM domain-containing protein A</fullName>
    </submittedName>
</protein>
<feature type="compositionally biased region" description="Polar residues" evidence="1">
    <location>
        <begin position="263"/>
        <end position="290"/>
    </location>
</feature>
<gene>
    <name evidence="3" type="primary">LOC101855880</name>
</gene>
<feature type="region of interest" description="Disordered" evidence="1">
    <location>
        <begin position="210"/>
        <end position="330"/>
    </location>
</feature>
<feature type="region of interest" description="Disordered" evidence="1">
    <location>
        <begin position="82"/>
        <end position="140"/>
    </location>
</feature>
<dbReference type="Proteomes" id="UP000694888">
    <property type="component" value="Unplaced"/>
</dbReference>
<organism evidence="2 3">
    <name type="scientific">Aplysia californica</name>
    <name type="common">California sea hare</name>
    <dbReference type="NCBI Taxonomy" id="6500"/>
    <lineage>
        <taxon>Eukaryota</taxon>
        <taxon>Metazoa</taxon>
        <taxon>Spiralia</taxon>
        <taxon>Lophotrochozoa</taxon>
        <taxon>Mollusca</taxon>
        <taxon>Gastropoda</taxon>
        <taxon>Heterobranchia</taxon>
        <taxon>Euthyneura</taxon>
        <taxon>Tectipleura</taxon>
        <taxon>Aplysiida</taxon>
        <taxon>Aplysioidea</taxon>
        <taxon>Aplysiidae</taxon>
        <taxon>Aplysia</taxon>
    </lineage>
</organism>
<feature type="region of interest" description="Disordered" evidence="1">
    <location>
        <begin position="361"/>
        <end position="397"/>
    </location>
</feature>
<dbReference type="Gene3D" id="1.25.40.20">
    <property type="entry name" value="Ankyrin repeat-containing domain"/>
    <property type="match status" value="1"/>
</dbReference>
<feature type="compositionally biased region" description="Basic and acidic residues" evidence="1">
    <location>
        <begin position="244"/>
        <end position="256"/>
    </location>
</feature>
<dbReference type="Pfam" id="PF12796">
    <property type="entry name" value="Ank_2"/>
    <property type="match status" value="1"/>
</dbReference>
<feature type="region of interest" description="Disordered" evidence="1">
    <location>
        <begin position="611"/>
        <end position="656"/>
    </location>
</feature>
<reference evidence="3" key="1">
    <citation type="submission" date="2025-08" db="UniProtKB">
        <authorList>
            <consortium name="RefSeq"/>
        </authorList>
    </citation>
    <scope>IDENTIFICATION</scope>
</reference>
<feature type="region of interest" description="Disordered" evidence="1">
    <location>
        <begin position="185"/>
        <end position="204"/>
    </location>
</feature>
<evidence type="ECO:0000313" key="2">
    <source>
        <dbReference type="Proteomes" id="UP000694888"/>
    </source>
</evidence>
<feature type="compositionally biased region" description="Low complexity" evidence="1">
    <location>
        <begin position="86"/>
        <end position="131"/>
    </location>
</feature>
<feature type="compositionally biased region" description="Basic and acidic residues" evidence="1">
    <location>
        <begin position="613"/>
        <end position="622"/>
    </location>
</feature>
<evidence type="ECO:0000256" key="1">
    <source>
        <dbReference type="SAM" id="MobiDB-lite"/>
    </source>
</evidence>
<feature type="compositionally biased region" description="Basic and acidic residues" evidence="1">
    <location>
        <begin position="7"/>
        <end position="17"/>
    </location>
</feature>
<dbReference type="InterPro" id="IPR002110">
    <property type="entry name" value="Ankyrin_rpt"/>
</dbReference>
<proteinExistence type="predicted"/>
<dbReference type="InterPro" id="IPR036770">
    <property type="entry name" value="Ankyrin_rpt-contain_sf"/>
</dbReference>
<dbReference type="RefSeq" id="XP_005102224.1">
    <property type="nucleotide sequence ID" value="XM_005102167.3"/>
</dbReference>
<feature type="compositionally biased region" description="Basic and acidic residues" evidence="1">
    <location>
        <begin position="361"/>
        <end position="373"/>
    </location>
</feature>
<sequence>MTRMKTSLKDRTIKTEDAVSTTQPDLCDLHGVTPLMHAAALGHTETVQVMMEYNRSGTVTIDMGARDDNGNTALDHAVRLGNSATNSHNSSPNKSLKNNHNNNNNNNNINSSINKGPGVSNNNNNKNKVGKTLTTSPSAAVSAVQRSKSVEIQGLLQSYSSEVGAVRCPSPSPPGTGEEMIELADMSSHQSQGSDPAHQPRQPRALHASLRKNDRQGQSSRHHSSKSESDSGDSVGCDSGDIQKWAEEVKGQHEAAGRMATLASPSVPSLSRPGSKQSQVKQSRPGSSLSAPGYVPVARPGSPRVKAIGQTRRQDLLRPSGTSDEDDDEDISLQSLSDLLGTVRQYAKEIREIYAPIQKEEEERVKKKHERAEKRRNKVLNKALDAARAKKNLGPPVQQEVCVEIHQLEDAAGRVEGGAGREKHKPRGPSHSKSMEPSPSQPVALLHVENEQLSSTWPRGRPRSQSSDRTLAETSGRKRVTTSFKETSSTSGHARPQIPADWHEQGTLQHERDILNKAFKRLNDKQPDMLMSAFNKTQSPGHRRMPQQMVQNSRQSVIQVAKEHQMARQNALPSISIIPPPAEVQRGMVPGGGGSSLYDNAVIIPPGDSVASEGHHHIEKQSKNGGAGVKSSAKAGLRRRKSVDQGMGPNVVMDKY</sequence>